<evidence type="ECO:0000313" key="2">
    <source>
        <dbReference type="EMBL" id="OGM64681.1"/>
    </source>
</evidence>
<gene>
    <name evidence="2" type="ORF">A2961_01365</name>
</gene>
<dbReference type="Proteomes" id="UP000177082">
    <property type="component" value="Unassembled WGS sequence"/>
</dbReference>
<feature type="compositionally biased region" description="Polar residues" evidence="1">
    <location>
        <begin position="105"/>
        <end position="115"/>
    </location>
</feature>
<name>A0A1F8BKS4_9BACT</name>
<sequence length="379" mass="40436">MKRSLLSLLVIGVVATAALGLSRSFFSDTETSSANTFEAGAIDLKIDNTSYLNGALNQGTTWTSSDLTNQLFFNFTDIKPDNEGEDTISLIVNTNDAWVCSDITLTKNDDNNSTEPELGDGDIQDDPENNFDGELAQNINMVFWIDDGDNVLELTESASKILAQGPASDVLNSSWALADSLGNKLGLPIGNPAAGNTTYHIGKAWCFGNLTLTPVADGAVQNPTLDSGVSCDGTQLNNITQTDLINADIKFTAEQHRNNPEFQCKHGWDLYGACTVTFTCTSGCGGSYPHTLNLVNMDLNTGNFSGNGFYNPNNAYTWDITGNLSGTNISFNIDYTGLNPSYFVNGVGVVNNDGTISGTSTAPGQAHTWVTTTGCAKEY</sequence>
<evidence type="ECO:0000256" key="1">
    <source>
        <dbReference type="SAM" id="MobiDB-lite"/>
    </source>
</evidence>
<feature type="compositionally biased region" description="Acidic residues" evidence="1">
    <location>
        <begin position="117"/>
        <end position="129"/>
    </location>
</feature>
<feature type="region of interest" description="Disordered" evidence="1">
    <location>
        <begin position="105"/>
        <end position="129"/>
    </location>
</feature>
<reference evidence="2 3" key="1">
    <citation type="journal article" date="2016" name="Nat. Commun.">
        <title>Thousands of microbial genomes shed light on interconnected biogeochemical processes in an aquifer system.</title>
        <authorList>
            <person name="Anantharaman K."/>
            <person name="Brown C.T."/>
            <person name="Hug L.A."/>
            <person name="Sharon I."/>
            <person name="Castelle C.J."/>
            <person name="Probst A.J."/>
            <person name="Thomas B.C."/>
            <person name="Singh A."/>
            <person name="Wilkins M.J."/>
            <person name="Karaoz U."/>
            <person name="Brodie E.L."/>
            <person name="Williams K.H."/>
            <person name="Hubbard S.S."/>
            <person name="Banfield J.F."/>
        </authorList>
    </citation>
    <scope>NUCLEOTIDE SEQUENCE [LARGE SCALE GENOMIC DNA]</scope>
</reference>
<dbReference type="EMBL" id="MGHF01000004">
    <property type="protein sequence ID" value="OGM64681.1"/>
    <property type="molecule type" value="Genomic_DNA"/>
</dbReference>
<proteinExistence type="predicted"/>
<comment type="caution">
    <text evidence="2">The sequence shown here is derived from an EMBL/GenBank/DDBJ whole genome shotgun (WGS) entry which is preliminary data.</text>
</comment>
<evidence type="ECO:0000313" key="3">
    <source>
        <dbReference type="Proteomes" id="UP000177082"/>
    </source>
</evidence>
<dbReference type="AlphaFoldDB" id="A0A1F8BKS4"/>
<dbReference type="STRING" id="1802519.A2961_01365"/>
<organism evidence="2 3">
    <name type="scientific">Candidatus Woesebacteria bacterium RIFCSPLOWO2_01_FULL_39_21</name>
    <dbReference type="NCBI Taxonomy" id="1802519"/>
    <lineage>
        <taxon>Bacteria</taxon>
        <taxon>Candidatus Woeseibacteriota</taxon>
    </lineage>
</organism>
<accession>A0A1F8BKS4</accession>
<protein>
    <submittedName>
        <fullName evidence="2">Uncharacterized protein</fullName>
    </submittedName>
</protein>